<accession>A0AAV8XQN7</accession>
<evidence type="ECO:0000313" key="7">
    <source>
        <dbReference type="EMBL" id="KAJ8940359.1"/>
    </source>
</evidence>
<dbReference type="GO" id="GO:0008270">
    <property type="term" value="F:zinc ion binding"/>
    <property type="evidence" value="ECO:0007669"/>
    <property type="project" value="UniProtKB-KW"/>
</dbReference>
<dbReference type="SMART" id="SM00692">
    <property type="entry name" value="DM3"/>
    <property type="match status" value="1"/>
</dbReference>
<dbReference type="GO" id="GO:0043565">
    <property type="term" value="F:sequence-specific DNA binding"/>
    <property type="evidence" value="ECO:0007669"/>
    <property type="project" value="InterPro"/>
</dbReference>
<dbReference type="SUPFAM" id="SSF57716">
    <property type="entry name" value="Glucocorticoid receptor-like (DNA-binding domain)"/>
    <property type="match status" value="1"/>
</dbReference>
<reference evidence="7" key="1">
    <citation type="journal article" date="2023" name="Insect Mol. Biol.">
        <title>Genome sequencing provides insights into the evolution of gene families encoding plant cell wall-degrading enzymes in longhorned beetles.</title>
        <authorList>
            <person name="Shin N.R."/>
            <person name="Okamura Y."/>
            <person name="Kirsch R."/>
            <person name="Pauchet Y."/>
        </authorList>
    </citation>
    <scope>NUCLEOTIDE SEQUENCE</scope>
    <source>
        <strain evidence="7">AMC_N1</strain>
    </source>
</reference>
<dbReference type="PANTHER" id="PTHR46600:SF11">
    <property type="entry name" value="THAP DOMAIN-CONTAINING PROTEIN 10"/>
    <property type="match status" value="1"/>
</dbReference>
<evidence type="ECO:0000256" key="4">
    <source>
        <dbReference type="ARBA" id="ARBA00023125"/>
    </source>
</evidence>
<keyword evidence="8" id="KW-1185">Reference proteome</keyword>
<evidence type="ECO:0000256" key="5">
    <source>
        <dbReference type="PROSITE-ProRule" id="PRU00309"/>
    </source>
</evidence>
<dbReference type="InterPro" id="IPR006612">
    <property type="entry name" value="THAP_Znf"/>
</dbReference>
<comment type="caution">
    <text evidence="7">The sequence shown here is derived from an EMBL/GenBank/DDBJ whole genome shotgun (WGS) entry which is preliminary data.</text>
</comment>
<keyword evidence="1" id="KW-0479">Metal-binding</keyword>
<dbReference type="PROSITE" id="PS50950">
    <property type="entry name" value="ZF_THAP"/>
    <property type="match status" value="1"/>
</dbReference>
<dbReference type="AlphaFoldDB" id="A0AAV8XQN7"/>
<dbReference type="Proteomes" id="UP001162162">
    <property type="component" value="Unassembled WGS sequence"/>
</dbReference>
<dbReference type="Gene3D" id="6.20.210.20">
    <property type="entry name" value="THAP domain"/>
    <property type="match status" value="1"/>
</dbReference>
<dbReference type="PANTHER" id="PTHR46600">
    <property type="entry name" value="THAP DOMAIN-CONTAINING"/>
    <property type="match status" value="1"/>
</dbReference>
<dbReference type="Pfam" id="PF05485">
    <property type="entry name" value="THAP"/>
    <property type="match status" value="1"/>
</dbReference>
<evidence type="ECO:0000256" key="1">
    <source>
        <dbReference type="ARBA" id="ARBA00022723"/>
    </source>
</evidence>
<evidence type="ECO:0000256" key="2">
    <source>
        <dbReference type="ARBA" id="ARBA00022771"/>
    </source>
</evidence>
<dbReference type="EMBL" id="JAPWTK010000435">
    <property type="protein sequence ID" value="KAJ8940359.1"/>
    <property type="molecule type" value="Genomic_DNA"/>
</dbReference>
<dbReference type="InterPro" id="IPR038441">
    <property type="entry name" value="THAP_Znf_sf"/>
</dbReference>
<protein>
    <recommendedName>
        <fullName evidence="6">THAP-type domain-containing protein</fullName>
    </recommendedName>
</protein>
<feature type="domain" description="THAP-type" evidence="6">
    <location>
        <begin position="9"/>
        <end position="89"/>
    </location>
</feature>
<keyword evidence="2 5" id="KW-0863">Zinc-finger</keyword>
<organism evidence="7 8">
    <name type="scientific">Aromia moschata</name>
    <dbReference type="NCBI Taxonomy" id="1265417"/>
    <lineage>
        <taxon>Eukaryota</taxon>
        <taxon>Metazoa</taxon>
        <taxon>Ecdysozoa</taxon>
        <taxon>Arthropoda</taxon>
        <taxon>Hexapoda</taxon>
        <taxon>Insecta</taxon>
        <taxon>Pterygota</taxon>
        <taxon>Neoptera</taxon>
        <taxon>Endopterygota</taxon>
        <taxon>Coleoptera</taxon>
        <taxon>Polyphaga</taxon>
        <taxon>Cucujiformia</taxon>
        <taxon>Chrysomeloidea</taxon>
        <taxon>Cerambycidae</taxon>
        <taxon>Cerambycinae</taxon>
        <taxon>Callichromatini</taxon>
        <taxon>Aromia</taxon>
    </lineage>
</organism>
<name>A0AAV8XQN7_9CUCU</name>
<evidence type="ECO:0000259" key="6">
    <source>
        <dbReference type="PROSITE" id="PS50950"/>
    </source>
</evidence>
<evidence type="ECO:0000256" key="3">
    <source>
        <dbReference type="ARBA" id="ARBA00022833"/>
    </source>
</evidence>
<gene>
    <name evidence="7" type="ORF">NQ318_015752</name>
</gene>
<dbReference type="InterPro" id="IPR026516">
    <property type="entry name" value="THAP1/10"/>
</dbReference>
<dbReference type="SMART" id="SM00980">
    <property type="entry name" value="THAP"/>
    <property type="match status" value="1"/>
</dbReference>
<keyword evidence="4 5" id="KW-0238">DNA-binding</keyword>
<sequence length="130" mass="14964">MELKKGKRHSQYAHEAEKCALSINSVRERGVRFPKENNLRSKWSEVICRPSWSPSERSVICSLHFTNDSFYITKKRFVKLISGSIPSLLLPPKPVTVVSCNCYFITYTVPSKRNTPYGKFVLFPNNGKCY</sequence>
<evidence type="ECO:0000313" key="8">
    <source>
        <dbReference type="Proteomes" id="UP001162162"/>
    </source>
</evidence>
<proteinExistence type="predicted"/>
<keyword evidence="3" id="KW-0862">Zinc</keyword>